<proteinExistence type="inferred from homology"/>
<reference evidence="4 5" key="1">
    <citation type="journal article" date="2018" name="Nat. Genet.">
        <title>The Rosa genome provides new insights in the design of modern roses.</title>
        <authorList>
            <person name="Bendahmane M."/>
        </authorList>
    </citation>
    <scope>NUCLEOTIDE SEQUENCE [LARGE SCALE GENOMIC DNA]</scope>
    <source>
        <strain evidence="5">cv. Old Blush</strain>
    </source>
</reference>
<dbReference type="GO" id="GO:0046540">
    <property type="term" value="C:U4/U6 x U5 tri-snRNP complex"/>
    <property type="evidence" value="ECO:0007669"/>
    <property type="project" value="TreeGrafter"/>
</dbReference>
<sequence length="81" mass="9899">MDALHDFFFRFCFLFRTKEERLKKKTEDIPEVLTWVNRSRKLEEKRNAEKEKALQLSKIFEEQVSWILFSLHHYVSTVCGF</sequence>
<dbReference type="Proteomes" id="UP000238479">
    <property type="component" value="Chromosome 1"/>
</dbReference>
<evidence type="ECO:0000313" key="4">
    <source>
        <dbReference type="EMBL" id="PRQ58734.1"/>
    </source>
</evidence>
<dbReference type="EMBL" id="PDCK01000039">
    <property type="protein sequence ID" value="PRQ58734.1"/>
    <property type="molecule type" value="Genomic_DNA"/>
</dbReference>
<dbReference type="PANTHER" id="PTHR14152:SF5">
    <property type="entry name" value="U4_U6.U5 TRI-SNRNP-ASSOCIATED PROTEIN 1"/>
    <property type="match status" value="1"/>
</dbReference>
<dbReference type="InterPro" id="IPR005011">
    <property type="entry name" value="SNU66/SART1"/>
</dbReference>
<evidence type="ECO:0000256" key="2">
    <source>
        <dbReference type="ARBA" id="ARBA00006076"/>
    </source>
</evidence>
<evidence type="ECO:0000313" key="5">
    <source>
        <dbReference type="Proteomes" id="UP000238479"/>
    </source>
</evidence>
<name>A0A2P6SJ79_ROSCH</name>
<organism evidence="4 5">
    <name type="scientific">Rosa chinensis</name>
    <name type="common">China rose</name>
    <dbReference type="NCBI Taxonomy" id="74649"/>
    <lineage>
        <taxon>Eukaryota</taxon>
        <taxon>Viridiplantae</taxon>
        <taxon>Streptophyta</taxon>
        <taxon>Embryophyta</taxon>
        <taxon>Tracheophyta</taxon>
        <taxon>Spermatophyta</taxon>
        <taxon>Magnoliopsida</taxon>
        <taxon>eudicotyledons</taxon>
        <taxon>Gunneridae</taxon>
        <taxon>Pentapetalae</taxon>
        <taxon>rosids</taxon>
        <taxon>fabids</taxon>
        <taxon>Rosales</taxon>
        <taxon>Rosaceae</taxon>
        <taxon>Rosoideae</taxon>
        <taxon>Rosoideae incertae sedis</taxon>
        <taxon>Rosa</taxon>
    </lineage>
</organism>
<comment type="caution">
    <text evidence="4">The sequence shown here is derived from an EMBL/GenBank/DDBJ whole genome shotgun (WGS) entry which is preliminary data.</text>
</comment>
<dbReference type="GO" id="GO:0045292">
    <property type="term" value="P:mRNA cis splicing, via spliceosome"/>
    <property type="evidence" value="ECO:0007669"/>
    <property type="project" value="TreeGrafter"/>
</dbReference>
<gene>
    <name evidence="4" type="ORF">RchiOBHm_Chr1g0362531</name>
</gene>
<keyword evidence="3" id="KW-0539">Nucleus</keyword>
<evidence type="ECO:0000256" key="3">
    <source>
        <dbReference type="ARBA" id="ARBA00023242"/>
    </source>
</evidence>
<dbReference type="STRING" id="74649.A0A2P6SJ79"/>
<dbReference type="PANTHER" id="PTHR14152">
    <property type="entry name" value="SQUAMOUS CELL CARCINOMA ANTIGEN RECOGNISED BY CYTOTOXIC T LYMPHOCYTES"/>
    <property type="match status" value="1"/>
</dbReference>
<evidence type="ECO:0000256" key="1">
    <source>
        <dbReference type="ARBA" id="ARBA00004123"/>
    </source>
</evidence>
<dbReference type="GO" id="GO:0000481">
    <property type="term" value="P:maturation of 5S rRNA"/>
    <property type="evidence" value="ECO:0007669"/>
    <property type="project" value="TreeGrafter"/>
</dbReference>
<comment type="subcellular location">
    <subcellularLocation>
        <location evidence="1">Nucleus</location>
    </subcellularLocation>
</comment>
<dbReference type="Gramene" id="PRQ58734">
    <property type="protein sequence ID" value="PRQ58734"/>
    <property type="gene ID" value="RchiOBHm_Chr1g0362531"/>
</dbReference>
<dbReference type="AlphaFoldDB" id="A0A2P6SJ79"/>
<accession>A0A2P6SJ79</accession>
<comment type="similarity">
    <text evidence="2">Belongs to the SNU66/SART1 family.</text>
</comment>
<keyword evidence="5" id="KW-1185">Reference proteome</keyword>
<protein>
    <submittedName>
        <fullName evidence="4">Uncharacterized protein</fullName>
    </submittedName>
</protein>